<accession>A0A1H9E7Y1</accession>
<dbReference type="SUPFAM" id="SSF55331">
    <property type="entry name" value="Tautomerase/MIF"/>
    <property type="match status" value="1"/>
</dbReference>
<keyword evidence="2" id="KW-1185">Reference proteome</keyword>
<evidence type="ECO:0000313" key="1">
    <source>
        <dbReference type="EMBL" id="SEQ21745.1"/>
    </source>
</evidence>
<evidence type="ECO:0000313" key="2">
    <source>
        <dbReference type="Proteomes" id="UP000182360"/>
    </source>
</evidence>
<name>A0A1H9E7Y1_9SPIR</name>
<dbReference type="RefSeq" id="WP_074642087.1">
    <property type="nucleotide sequence ID" value="NZ_FOFU01000003.1"/>
</dbReference>
<sequence>MPLVKVELRKGKSAEFKKTVLESIHTGLISSLGIEDWDRFQRIIEIEPEDFETASGKTDNFMIIELTIFPGRTKEQKKNAIEMITANLNKNLNIEPTDIFIIMNETPLENWGMGGRQKC</sequence>
<dbReference type="PANTHER" id="PTHR38460">
    <property type="entry name" value="TAUTOMERASE YOLI-RELATED"/>
    <property type="match status" value="1"/>
</dbReference>
<dbReference type="OrthoDB" id="9799841at2"/>
<dbReference type="PANTHER" id="PTHR38460:SF1">
    <property type="entry name" value="TAUTOMERASE YOLI-RELATED"/>
    <property type="match status" value="1"/>
</dbReference>
<proteinExistence type="predicted"/>
<dbReference type="InterPro" id="IPR037479">
    <property type="entry name" value="Tauto_MSAD"/>
</dbReference>
<reference evidence="1 2" key="1">
    <citation type="submission" date="2016-10" db="EMBL/GenBank/DDBJ databases">
        <authorList>
            <person name="de Groot N.N."/>
        </authorList>
    </citation>
    <scope>NUCLEOTIDE SEQUENCE [LARGE SCALE GENOMIC DNA]</scope>
    <source>
        <strain evidence="1 2">B25</strain>
    </source>
</reference>
<organism evidence="1 2">
    <name type="scientific">Treponema bryantii</name>
    <dbReference type="NCBI Taxonomy" id="163"/>
    <lineage>
        <taxon>Bacteria</taxon>
        <taxon>Pseudomonadati</taxon>
        <taxon>Spirochaetota</taxon>
        <taxon>Spirochaetia</taxon>
        <taxon>Spirochaetales</taxon>
        <taxon>Treponemataceae</taxon>
        <taxon>Treponema</taxon>
    </lineage>
</organism>
<dbReference type="InterPro" id="IPR014347">
    <property type="entry name" value="Tautomerase/MIF_sf"/>
</dbReference>
<gene>
    <name evidence="1" type="ORF">SAMN04487977_10355</name>
</gene>
<dbReference type="Pfam" id="PF14552">
    <property type="entry name" value="Tautomerase_2"/>
    <property type="match status" value="1"/>
</dbReference>
<dbReference type="Proteomes" id="UP000182360">
    <property type="component" value="Unassembled WGS sequence"/>
</dbReference>
<dbReference type="EMBL" id="FOFU01000003">
    <property type="protein sequence ID" value="SEQ21745.1"/>
    <property type="molecule type" value="Genomic_DNA"/>
</dbReference>
<protein>
    <submittedName>
        <fullName evidence="1">4-oxalocrotonate tautomerase family enzyme</fullName>
    </submittedName>
</protein>
<dbReference type="Gene3D" id="3.30.429.10">
    <property type="entry name" value="Macrophage Migration Inhibitory Factor"/>
    <property type="match status" value="1"/>
</dbReference>
<dbReference type="AlphaFoldDB" id="A0A1H9E7Y1"/>